<reference evidence="3 4" key="1">
    <citation type="submission" date="2020-08" db="EMBL/GenBank/DDBJ databases">
        <authorList>
            <person name="Newling K."/>
            <person name="Davey J."/>
            <person name="Forrester S."/>
        </authorList>
    </citation>
    <scope>NUCLEOTIDE SEQUENCE [LARGE SCALE GENOMIC DNA]</scope>
    <source>
        <strain evidence="4">Crithidia deanei Carvalho (ATCC PRA-265)</strain>
    </source>
</reference>
<accession>A0A7G2CLW2</accession>
<keyword evidence="2" id="KW-0472">Membrane</keyword>
<gene>
    <name evidence="3" type="ORF">ADEAN_000742700</name>
</gene>
<organism evidence="3 4">
    <name type="scientific">Angomonas deanei</name>
    <dbReference type="NCBI Taxonomy" id="59799"/>
    <lineage>
        <taxon>Eukaryota</taxon>
        <taxon>Discoba</taxon>
        <taxon>Euglenozoa</taxon>
        <taxon>Kinetoplastea</taxon>
        <taxon>Metakinetoplastina</taxon>
        <taxon>Trypanosomatida</taxon>
        <taxon>Trypanosomatidae</taxon>
        <taxon>Strigomonadinae</taxon>
        <taxon>Angomonas</taxon>
    </lineage>
</organism>
<protein>
    <submittedName>
        <fullName evidence="3">Uncharacterized protein</fullName>
    </submittedName>
</protein>
<evidence type="ECO:0000313" key="4">
    <source>
        <dbReference type="Proteomes" id="UP000515908"/>
    </source>
</evidence>
<evidence type="ECO:0000256" key="1">
    <source>
        <dbReference type="SAM" id="MobiDB-lite"/>
    </source>
</evidence>
<keyword evidence="2" id="KW-0812">Transmembrane</keyword>
<dbReference type="Proteomes" id="UP000515908">
    <property type="component" value="Chromosome 15"/>
</dbReference>
<sequence length="154" mass="17249">MWKVTRPLLIFFPENTPSSDLVTLFHRHKYVSTEEEPPAGRSGKEIADRQLYQFVMEYDHGKRMRHEFGDSAVKSNYFSNKPFSGSPAAAVLTGVGIFMFCLTYVYHLGKPIVDAHRELWSSVDGVDEEGSLAEGEGPIEEEGDDDMGEEGEGN</sequence>
<keyword evidence="2" id="KW-1133">Transmembrane helix</keyword>
<proteinExistence type="predicted"/>
<evidence type="ECO:0000313" key="3">
    <source>
        <dbReference type="EMBL" id="CAD2219914.1"/>
    </source>
</evidence>
<feature type="region of interest" description="Disordered" evidence="1">
    <location>
        <begin position="126"/>
        <end position="154"/>
    </location>
</feature>
<dbReference type="AlphaFoldDB" id="A0A7G2CLW2"/>
<dbReference type="VEuPathDB" id="TriTrypDB:ADEAN_000742700"/>
<evidence type="ECO:0000256" key="2">
    <source>
        <dbReference type="SAM" id="Phobius"/>
    </source>
</evidence>
<feature type="transmembrane region" description="Helical" evidence="2">
    <location>
        <begin position="88"/>
        <end position="107"/>
    </location>
</feature>
<dbReference type="OrthoDB" id="264063at2759"/>
<name>A0A7G2CLW2_9TRYP</name>
<dbReference type="EMBL" id="LR877159">
    <property type="protein sequence ID" value="CAD2219914.1"/>
    <property type="molecule type" value="Genomic_DNA"/>
</dbReference>
<keyword evidence="4" id="KW-1185">Reference proteome</keyword>